<keyword evidence="2" id="KW-0472">Membrane</keyword>
<evidence type="ECO:0000313" key="4">
    <source>
        <dbReference type="Proteomes" id="UP000318081"/>
    </source>
</evidence>
<name>A0ABX5XQ40_9BACT</name>
<reference evidence="3 4" key="1">
    <citation type="submission" date="2019-02" db="EMBL/GenBank/DDBJ databases">
        <title>Deep-cultivation of Planctomycetes and their phenomic and genomic characterization uncovers novel biology.</title>
        <authorList>
            <person name="Wiegand S."/>
            <person name="Jogler M."/>
            <person name="Boedeker C."/>
            <person name="Pinto D."/>
            <person name="Vollmers J."/>
            <person name="Rivas-Marin E."/>
            <person name="Kohn T."/>
            <person name="Peeters S.H."/>
            <person name="Heuer A."/>
            <person name="Rast P."/>
            <person name="Oberbeckmann S."/>
            <person name="Bunk B."/>
            <person name="Jeske O."/>
            <person name="Meyerdierks A."/>
            <person name="Storesund J.E."/>
            <person name="Kallscheuer N."/>
            <person name="Luecker S."/>
            <person name="Lage O.M."/>
            <person name="Pohl T."/>
            <person name="Merkel B.J."/>
            <person name="Hornburger P."/>
            <person name="Mueller R.-W."/>
            <person name="Bruemmer F."/>
            <person name="Labrenz M."/>
            <person name="Spormann A.M."/>
            <person name="Op den Camp H."/>
            <person name="Overmann J."/>
            <person name="Amann R."/>
            <person name="Jetten M.S.M."/>
            <person name="Mascher T."/>
            <person name="Medema M.H."/>
            <person name="Devos D.P."/>
            <person name="Kaster A.-K."/>
            <person name="Ovreas L."/>
            <person name="Rohde M."/>
            <person name="Galperin M.Y."/>
            <person name="Jogler C."/>
        </authorList>
    </citation>
    <scope>NUCLEOTIDE SEQUENCE [LARGE SCALE GENOMIC DNA]</scope>
    <source>
        <strain evidence="3 4">TBK1r</strain>
    </source>
</reference>
<keyword evidence="2" id="KW-0812">Transmembrane</keyword>
<evidence type="ECO:0000256" key="2">
    <source>
        <dbReference type="SAM" id="Phobius"/>
    </source>
</evidence>
<sequence length="264" mass="27758">MARRKPPNKTSRGPTADSPDGGIEPPAAVPADPAPNASPANDGPAPNAAAVDSQALPSSTWTGLISAAIFVHLFALFVSYTAIIEPSTTHSSLLDLLSPYLRSTHFAADGRRFYLAHATPDEQPHRLQFASAADGDTLVIDRQTEWTTIEPSGIAGLAESDRYGRWMGLVATLAQSDRPSLAAALLMPLVAADPSIEAVRIVRLPTQLTTAADDAAPPVYLARVVRDADEVRLVSIGAKRLSTYSREQDADAAGKTSGGEAVGR</sequence>
<gene>
    <name evidence="3" type="ORF">TBK1r_23910</name>
</gene>
<keyword evidence="4" id="KW-1185">Reference proteome</keyword>
<protein>
    <submittedName>
        <fullName evidence="3">Uncharacterized protein</fullName>
    </submittedName>
</protein>
<evidence type="ECO:0000313" key="3">
    <source>
        <dbReference type="EMBL" id="QDV83451.1"/>
    </source>
</evidence>
<keyword evidence="2" id="KW-1133">Transmembrane helix</keyword>
<feature type="compositionally biased region" description="Low complexity" evidence="1">
    <location>
        <begin position="25"/>
        <end position="51"/>
    </location>
</feature>
<dbReference type="EMBL" id="CP036432">
    <property type="protein sequence ID" value="QDV83451.1"/>
    <property type="molecule type" value="Genomic_DNA"/>
</dbReference>
<feature type="transmembrane region" description="Helical" evidence="2">
    <location>
        <begin position="61"/>
        <end position="83"/>
    </location>
</feature>
<feature type="region of interest" description="Disordered" evidence="1">
    <location>
        <begin position="1"/>
        <end position="51"/>
    </location>
</feature>
<dbReference type="RefSeq" id="WP_145210327.1">
    <property type="nucleotide sequence ID" value="NZ_CP036432.1"/>
</dbReference>
<evidence type="ECO:0000256" key="1">
    <source>
        <dbReference type="SAM" id="MobiDB-lite"/>
    </source>
</evidence>
<accession>A0ABX5XQ40</accession>
<dbReference type="Proteomes" id="UP000318081">
    <property type="component" value="Chromosome"/>
</dbReference>
<organism evidence="3 4">
    <name type="scientific">Stieleria magnilauensis</name>
    <dbReference type="NCBI Taxonomy" id="2527963"/>
    <lineage>
        <taxon>Bacteria</taxon>
        <taxon>Pseudomonadati</taxon>
        <taxon>Planctomycetota</taxon>
        <taxon>Planctomycetia</taxon>
        <taxon>Pirellulales</taxon>
        <taxon>Pirellulaceae</taxon>
        <taxon>Stieleria</taxon>
    </lineage>
</organism>
<proteinExistence type="predicted"/>